<comment type="caution">
    <text evidence="3">The sequence shown here is derived from an EMBL/GenBank/DDBJ whole genome shotgun (WGS) entry which is preliminary data.</text>
</comment>
<evidence type="ECO:0000256" key="2">
    <source>
        <dbReference type="SAM" id="MobiDB-lite"/>
    </source>
</evidence>
<gene>
    <name evidence="3" type="ORF">MKZ38_007505</name>
</gene>
<feature type="region of interest" description="Disordered" evidence="2">
    <location>
        <begin position="1"/>
        <end position="90"/>
    </location>
</feature>
<accession>A0AAD5RHV9</accession>
<evidence type="ECO:0000313" key="4">
    <source>
        <dbReference type="Proteomes" id="UP001201980"/>
    </source>
</evidence>
<dbReference type="SUPFAM" id="SSF53335">
    <property type="entry name" value="S-adenosyl-L-methionine-dependent methyltransferases"/>
    <property type="match status" value="1"/>
</dbReference>
<dbReference type="EMBL" id="JAKWBI020000492">
    <property type="protein sequence ID" value="KAJ2894484.1"/>
    <property type="molecule type" value="Genomic_DNA"/>
</dbReference>
<dbReference type="Gene3D" id="3.40.50.150">
    <property type="entry name" value="Vaccinia Virus protein VP39"/>
    <property type="match status" value="1"/>
</dbReference>
<dbReference type="PANTHER" id="PTHR43591:SF24">
    <property type="entry name" value="2-METHOXY-6-POLYPRENYL-1,4-BENZOQUINOL METHYLASE, MITOCHONDRIAL"/>
    <property type="match status" value="1"/>
</dbReference>
<keyword evidence="3" id="KW-0808">Transferase</keyword>
<dbReference type="GO" id="GO:0008168">
    <property type="term" value="F:methyltransferase activity"/>
    <property type="evidence" value="ECO:0007669"/>
    <property type="project" value="UniProtKB-KW"/>
</dbReference>
<proteinExistence type="inferred from homology"/>
<evidence type="ECO:0000256" key="1">
    <source>
        <dbReference type="ARBA" id="ARBA00038158"/>
    </source>
</evidence>
<dbReference type="Proteomes" id="UP001201980">
    <property type="component" value="Unassembled WGS sequence"/>
</dbReference>
<dbReference type="AlphaFoldDB" id="A0AAD5RHV9"/>
<dbReference type="InterPro" id="IPR029063">
    <property type="entry name" value="SAM-dependent_MTases_sf"/>
</dbReference>
<organism evidence="3 4">
    <name type="scientific">Zalerion maritima</name>
    <dbReference type="NCBI Taxonomy" id="339359"/>
    <lineage>
        <taxon>Eukaryota</taxon>
        <taxon>Fungi</taxon>
        <taxon>Dikarya</taxon>
        <taxon>Ascomycota</taxon>
        <taxon>Pezizomycotina</taxon>
        <taxon>Sordariomycetes</taxon>
        <taxon>Lulworthiomycetidae</taxon>
        <taxon>Lulworthiales</taxon>
        <taxon>Lulworthiaceae</taxon>
        <taxon>Zalerion</taxon>
    </lineage>
</organism>
<dbReference type="CDD" id="cd02440">
    <property type="entry name" value="AdoMet_MTases"/>
    <property type="match status" value="1"/>
</dbReference>
<keyword evidence="4" id="KW-1185">Reference proteome</keyword>
<evidence type="ECO:0000313" key="3">
    <source>
        <dbReference type="EMBL" id="KAJ2894484.1"/>
    </source>
</evidence>
<dbReference type="PANTHER" id="PTHR43591">
    <property type="entry name" value="METHYLTRANSFERASE"/>
    <property type="match status" value="1"/>
</dbReference>
<dbReference type="Pfam" id="PF13489">
    <property type="entry name" value="Methyltransf_23"/>
    <property type="match status" value="1"/>
</dbReference>
<comment type="similarity">
    <text evidence="1">Belongs to the methyltransferase superfamily. LaeA methyltransferase family.</text>
</comment>
<feature type="compositionally biased region" description="Low complexity" evidence="2">
    <location>
        <begin position="10"/>
        <end position="39"/>
    </location>
</feature>
<sequence length="387" mass="41997">MADPTATKKSPSPGATSPKSGSGTASPPPAAAAAGGPSTADPPPPPGRPAEATHTIDVDDDDATSDDGYGSSASVSAATTSISSSVRDSTFENNRRYHKFREGRYQFPNDEPEQEREDMKHAMIVHLCGGKLHFAPIDGEEDGRGGGGGGGVKDILDVGTGTGIWAIDVGDEYPEANVLGIDLSPIQPVWIPPNVSFMVDDAESEWLHGGERFDYIHIRHMCSSIRNWRKLLEQAYRALRPGGWIELQELRFVALCDDDTLAPDHVLPQLLGGVRDGLAANGINLLDMEKNASRVRQAGFVGVDEKVFKTPVGTWPRNNDMKKIGMYCRSMIYDGLHGITMGPFTRGLRWTPEEVEVFLAKVRKGLLESRAHVYIPFHVVMGQKPRG</sequence>
<name>A0AAD5RHV9_9PEZI</name>
<protein>
    <submittedName>
        <fullName evidence="3">S-adenosyl-L-methionine-dependent methyltransferase</fullName>
    </submittedName>
</protein>
<keyword evidence="3" id="KW-0489">Methyltransferase</keyword>
<reference evidence="3" key="1">
    <citation type="submission" date="2022-07" db="EMBL/GenBank/DDBJ databases">
        <title>Draft genome sequence of Zalerion maritima ATCC 34329, a (micro)plastics degrading marine fungus.</title>
        <authorList>
            <person name="Paco A."/>
            <person name="Goncalves M.F.M."/>
            <person name="Rocha-Santos T.A.P."/>
            <person name="Alves A."/>
        </authorList>
    </citation>
    <scope>NUCLEOTIDE SEQUENCE</scope>
    <source>
        <strain evidence="3">ATCC 34329</strain>
    </source>
</reference>
<feature type="compositionally biased region" description="Low complexity" evidence="2">
    <location>
        <begin position="66"/>
        <end position="86"/>
    </location>
</feature>
<dbReference type="GO" id="GO:0032259">
    <property type="term" value="P:methylation"/>
    <property type="evidence" value="ECO:0007669"/>
    <property type="project" value="UniProtKB-KW"/>
</dbReference>